<dbReference type="RefSeq" id="XP_008077416.1">
    <property type="nucleotide sequence ID" value="XM_008079225.1"/>
</dbReference>
<dbReference type="GO" id="GO:0004081">
    <property type="term" value="F:bis(5'-nucleosyl)-tetraphosphatase (asymmetrical) activity"/>
    <property type="evidence" value="ECO:0007669"/>
    <property type="project" value="TreeGrafter"/>
</dbReference>
<organism evidence="4 5">
    <name type="scientific">Glarea lozoyensis (strain ATCC 20868 / MF5171)</name>
    <dbReference type="NCBI Taxonomy" id="1116229"/>
    <lineage>
        <taxon>Eukaryota</taxon>
        <taxon>Fungi</taxon>
        <taxon>Dikarya</taxon>
        <taxon>Ascomycota</taxon>
        <taxon>Pezizomycotina</taxon>
        <taxon>Leotiomycetes</taxon>
        <taxon>Helotiales</taxon>
        <taxon>Helotiaceae</taxon>
        <taxon>Glarea</taxon>
    </lineage>
</organism>
<evidence type="ECO:0000256" key="2">
    <source>
        <dbReference type="SAM" id="MobiDB-lite"/>
    </source>
</evidence>
<evidence type="ECO:0000259" key="3">
    <source>
        <dbReference type="PROSITE" id="PS51462"/>
    </source>
</evidence>
<dbReference type="Pfam" id="PF00293">
    <property type="entry name" value="NUDIX"/>
    <property type="match status" value="1"/>
</dbReference>
<dbReference type="SUPFAM" id="SSF55811">
    <property type="entry name" value="Nudix"/>
    <property type="match status" value="1"/>
</dbReference>
<sequence length="464" mass="50203">MTTTRSTHFSDQFVISCGTVTLDLAARKVLILLWRKNGEYLLPKGRKDIGEDIQMTALRETFEESGYKCKLLPHKFPTLATSGSTGEAIEHRQATTEPFAVSQRPSGGKLKIIFWYLAHVDSTETKTQDTQMEDEDFDTVWVDEGKVLDTLTWEDDRIVFLAALLFSATAALAQLNLDIGTIPECARQCFTDAVVQAGCVDSDDILDPTCACTSFSLPNDYGGYNNGVSLASDTCRINPSCSPDELDDLSLELDNFCFDDVGAAKYHCGILPGDPVPKETFLKAKTSTIITTTDDASKTYTVTSPVYPRQTTTLISKYMYSTSIITTTSAGDTSTYTTSKSLYQAFCVSTIVWGAETRRPTLSTSRRYTPSSSATRTRSLNDDLTPTGPVFSQGPPESVVPFRLSGLPTITGIPPPKPTTESNLPISTTGVVAAATTTAASGAERARVAGLGLGVVLCWMCFVA</sequence>
<dbReference type="PROSITE" id="PS51462">
    <property type="entry name" value="NUDIX"/>
    <property type="match status" value="1"/>
</dbReference>
<name>S3DA72_GLAL2</name>
<proteinExistence type="predicted"/>
<dbReference type="HOGENOM" id="CLU_589309_0_0_1"/>
<keyword evidence="5" id="KW-1185">Reference proteome</keyword>
<gene>
    <name evidence="4" type="ORF">GLAREA_11036</name>
</gene>
<dbReference type="OrthoDB" id="10259236at2759"/>
<dbReference type="InterPro" id="IPR051325">
    <property type="entry name" value="Nudix_hydrolase_domain"/>
</dbReference>
<accession>S3DA72</accession>
<evidence type="ECO:0000313" key="5">
    <source>
        <dbReference type="Proteomes" id="UP000016922"/>
    </source>
</evidence>
<dbReference type="KEGG" id="glz:GLAREA_11036"/>
<dbReference type="GO" id="GO:0006167">
    <property type="term" value="P:AMP biosynthetic process"/>
    <property type="evidence" value="ECO:0007669"/>
    <property type="project" value="TreeGrafter"/>
</dbReference>
<dbReference type="Proteomes" id="UP000016922">
    <property type="component" value="Unassembled WGS sequence"/>
</dbReference>
<dbReference type="PROSITE" id="PS00893">
    <property type="entry name" value="NUDIX_BOX"/>
    <property type="match status" value="1"/>
</dbReference>
<feature type="region of interest" description="Disordered" evidence="2">
    <location>
        <begin position="361"/>
        <end position="392"/>
    </location>
</feature>
<protein>
    <submittedName>
        <fullName evidence="4">Nudix</fullName>
    </submittedName>
</protein>
<evidence type="ECO:0000256" key="1">
    <source>
        <dbReference type="ARBA" id="ARBA00022801"/>
    </source>
</evidence>
<dbReference type="Gene3D" id="3.90.79.10">
    <property type="entry name" value="Nucleoside Triphosphate Pyrophosphohydrolase"/>
    <property type="match status" value="1"/>
</dbReference>
<evidence type="ECO:0000313" key="4">
    <source>
        <dbReference type="EMBL" id="EPE35337.1"/>
    </source>
</evidence>
<feature type="compositionally biased region" description="Polar residues" evidence="2">
    <location>
        <begin position="361"/>
        <end position="384"/>
    </location>
</feature>
<dbReference type="GO" id="GO:0006754">
    <property type="term" value="P:ATP biosynthetic process"/>
    <property type="evidence" value="ECO:0007669"/>
    <property type="project" value="TreeGrafter"/>
</dbReference>
<dbReference type="InterPro" id="IPR000086">
    <property type="entry name" value="NUDIX_hydrolase_dom"/>
</dbReference>
<reference evidence="4 5" key="1">
    <citation type="journal article" date="2013" name="BMC Genomics">
        <title>Genomics-driven discovery of the pneumocandin biosynthetic gene cluster in the fungus Glarea lozoyensis.</title>
        <authorList>
            <person name="Chen L."/>
            <person name="Yue Q."/>
            <person name="Zhang X."/>
            <person name="Xiang M."/>
            <person name="Wang C."/>
            <person name="Li S."/>
            <person name="Che Y."/>
            <person name="Ortiz-Lopez F.J."/>
            <person name="Bills G.F."/>
            <person name="Liu X."/>
            <person name="An Z."/>
        </authorList>
    </citation>
    <scope>NUCLEOTIDE SEQUENCE [LARGE SCALE GENOMIC DNA]</scope>
    <source>
        <strain evidence="5">ATCC 20868 / MF5171</strain>
    </source>
</reference>
<dbReference type="AlphaFoldDB" id="S3DA72"/>
<dbReference type="InterPro" id="IPR020084">
    <property type="entry name" value="NUDIX_hydrolase_CS"/>
</dbReference>
<dbReference type="eggNOG" id="ENOG502S6AN">
    <property type="taxonomic scope" value="Eukaryota"/>
</dbReference>
<dbReference type="InterPro" id="IPR015797">
    <property type="entry name" value="NUDIX_hydrolase-like_dom_sf"/>
</dbReference>
<dbReference type="EMBL" id="KE145354">
    <property type="protein sequence ID" value="EPE35337.1"/>
    <property type="molecule type" value="Genomic_DNA"/>
</dbReference>
<dbReference type="PANTHER" id="PTHR21340:SF0">
    <property type="entry name" value="BIS(5'-NUCLEOSYL)-TETRAPHOSPHATASE [ASYMMETRICAL]"/>
    <property type="match status" value="1"/>
</dbReference>
<feature type="domain" description="Nudix hydrolase" evidence="3">
    <location>
        <begin position="12"/>
        <end position="165"/>
    </location>
</feature>
<keyword evidence="1" id="KW-0378">Hydrolase</keyword>
<dbReference type="GeneID" id="19470078"/>
<dbReference type="PANTHER" id="PTHR21340">
    <property type="entry name" value="DIADENOSINE 5,5-P1,P4-TETRAPHOSPHATE PYROPHOSPHOHYDROLASE MUTT"/>
    <property type="match status" value="1"/>
</dbReference>